<dbReference type="PANTHER" id="PTHR43077">
    <property type="entry name" value="TRANSPORT PERMEASE YVFS-RELATED"/>
    <property type="match status" value="1"/>
</dbReference>
<reference evidence="7" key="1">
    <citation type="submission" date="2020-03" db="EMBL/GenBank/DDBJ databases">
        <title>Draft sequencing of Calidifontibacter sp. DB0510.</title>
        <authorList>
            <person name="Kim D.-U."/>
        </authorList>
    </citation>
    <scope>NUCLEOTIDE SEQUENCE</scope>
    <source>
        <strain evidence="7">DB0510</strain>
    </source>
</reference>
<dbReference type="EMBL" id="JAAOIV010000017">
    <property type="protein sequence ID" value="NHN57424.1"/>
    <property type="molecule type" value="Genomic_DNA"/>
</dbReference>
<organism evidence="7 8">
    <name type="scientific">Metallococcus carri</name>
    <dbReference type="NCBI Taxonomy" id="1656884"/>
    <lineage>
        <taxon>Bacteria</taxon>
        <taxon>Bacillati</taxon>
        <taxon>Actinomycetota</taxon>
        <taxon>Actinomycetes</taxon>
        <taxon>Micrococcales</taxon>
        <taxon>Dermacoccaceae</taxon>
        <taxon>Metallococcus</taxon>
    </lineage>
</organism>
<feature type="transmembrane region" description="Helical" evidence="5">
    <location>
        <begin position="34"/>
        <end position="55"/>
    </location>
</feature>
<feature type="domain" description="ABC-2 type transporter transmembrane" evidence="6">
    <location>
        <begin position="18"/>
        <end position="213"/>
    </location>
</feature>
<feature type="transmembrane region" description="Helical" evidence="5">
    <location>
        <begin position="67"/>
        <end position="90"/>
    </location>
</feature>
<dbReference type="AlphaFoldDB" id="A0A967EBX2"/>
<keyword evidence="3 5" id="KW-1133">Transmembrane helix</keyword>
<keyword evidence="8" id="KW-1185">Reference proteome</keyword>
<evidence type="ECO:0000313" key="7">
    <source>
        <dbReference type="EMBL" id="NHN57424.1"/>
    </source>
</evidence>
<evidence type="ECO:0000256" key="4">
    <source>
        <dbReference type="ARBA" id="ARBA00023136"/>
    </source>
</evidence>
<protein>
    <submittedName>
        <fullName evidence="7">ABC transporter permease</fullName>
    </submittedName>
</protein>
<dbReference type="PANTHER" id="PTHR43077:SF11">
    <property type="entry name" value="TRANSPORT PERMEASE YVFS-RELATED"/>
    <property type="match status" value="1"/>
</dbReference>
<evidence type="ECO:0000256" key="5">
    <source>
        <dbReference type="SAM" id="Phobius"/>
    </source>
</evidence>
<accession>A0A967EBX2</accession>
<dbReference type="RefSeq" id="WP_166198742.1">
    <property type="nucleotide sequence ID" value="NZ_JAAOIV010000017.1"/>
</dbReference>
<sequence>MSAYDLDRRAAGGGLNPTLLRIELLRVLRNKRTMIFTVVMPVAFFFLFGTNSAYANEVVGNGNVAGVIMTSMALYGAMIATAATGSTVSVERAQGWSRQLRLTPLRGSAYIVVKVAVALAIGLIPVLAVYACGAARGAHMSTAAWIVSAVIVWLGSSLFAAFGLFVGYLLPSENAMQVIGPAMALLAFGGGLFMPIPDHGFFHWFSTFTPMWGVSGLAHAPQTGWSNWWQWVANLVVWLAIFVGGAVWRFRADTARV</sequence>
<comment type="subcellular location">
    <subcellularLocation>
        <location evidence="1">Membrane</location>
        <topology evidence="1">Multi-pass membrane protein</topology>
    </subcellularLocation>
</comment>
<dbReference type="GO" id="GO:0016020">
    <property type="term" value="C:membrane"/>
    <property type="evidence" value="ECO:0007669"/>
    <property type="project" value="UniProtKB-SubCell"/>
</dbReference>
<evidence type="ECO:0000256" key="2">
    <source>
        <dbReference type="ARBA" id="ARBA00022692"/>
    </source>
</evidence>
<feature type="transmembrane region" description="Helical" evidence="5">
    <location>
        <begin position="111"/>
        <end position="131"/>
    </location>
</feature>
<evidence type="ECO:0000259" key="6">
    <source>
        <dbReference type="Pfam" id="PF01061"/>
    </source>
</evidence>
<feature type="transmembrane region" description="Helical" evidence="5">
    <location>
        <begin position="178"/>
        <end position="196"/>
    </location>
</feature>
<feature type="transmembrane region" description="Helical" evidence="5">
    <location>
        <begin position="143"/>
        <end position="166"/>
    </location>
</feature>
<proteinExistence type="predicted"/>
<evidence type="ECO:0000256" key="1">
    <source>
        <dbReference type="ARBA" id="ARBA00004141"/>
    </source>
</evidence>
<dbReference type="Pfam" id="PF01061">
    <property type="entry name" value="ABC2_membrane"/>
    <property type="match status" value="1"/>
</dbReference>
<gene>
    <name evidence="7" type="ORF">G9U51_16780</name>
</gene>
<keyword evidence="4 5" id="KW-0472">Membrane</keyword>
<comment type="caution">
    <text evidence="7">The sequence shown here is derived from an EMBL/GenBank/DDBJ whole genome shotgun (WGS) entry which is preliminary data.</text>
</comment>
<keyword evidence="2 5" id="KW-0812">Transmembrane</keyword>
<dbReference type="Proteomes" id="UP000744769">
    <property type="component" value="Unassembled WGS sequence"/>
</dbReference>
<dbReference type="InterPro" id="IPR051328">
    <property type="entry name" value="T7SS_ABC-Transporter"/>
</dbReference>
<dbReference type="InterPro" id="IPR013525">
    <property type="entry name" value="ABC2_TM"/>
</dbReference>
<evidence type="ECO:0000256" key="3">
    <source>
        <dbReference type="ARBA" id="ARBA00022989"/>
    </source>
</evidence>
<dbReference type="GO" id="GO:0140359">
    <property type="term" value="F:ABC-type transporter activity"/>
    <property type="evidence" value="ECO:0007669"/>
    <property type="project" value="InterPro"/>
</dbReference>
<evidence type="ECO:0000313" key="8">
    <source>
        <dbReference type="Proteomes" id="UP000744769"/>
    </source>
</evidence>
<feature type="transmembrane region" description="Helical" evidence="5">
    <location>
        <begin position="228"/>
        <end position="248"/>
    </location>
</feature>
<name>A0A967EBX2_9MICO</name>